<dbReference type="Pfam" id="PF05580">
    <property type="entry name" value="Peptidase_S55"/>
    <property type="match status" value="1"/>
</dbReference>
<dbReference type="PROSITE" id="PS51494">
    <property type="entry name" value="SPOIVB"/>
    <property type="match status" value="1"/>
</dbReference>
<feature type="signal peptide" evidence="2">
    <location>
        <begin position="1"/>
        <end position="38"/>
    </location>
</feature>
<feature type="chain" id="PRO_5013103925" description="Peptidase S55 domain-containing protein" evidence="2">
    <location>
        <begin position="39"/>
        <end position="640"/>
    </location>
</feature>
<proteinExistence type="predicted"/>
<dbReference type="EMBL" id="CP023344">
    <property type="protein sequence ID" value="ATC65850.1"/>
    <property type="molecule type" value="Genomic_DNA"/>
</dbReference>
<evidence type="ECO:0000259" key="3">
    <source>
        <dbReference type="PROSITE" id="PS51494"/>
    </source>
</evidence>
<sequence length="640" mass="68181">MPTASRYRKNFSLRARHMPKFAALALAFLVALAAPLTAQPTDAPQLPLAEIKPGQTGEVWTVFQGTQIEPFSVVVTGVLQNALGPGKSLIVCELTDPRVQKMGAVAGMSGSPLYIDGKLAGALSYQIQRFETVRFAGFTPIGDLIEVSQFETKSPRPVTPHDNNLIPLDKNSASTKRTSSLRTPLPSLNSQPSTLNFSSSVSSVASDSFTPLTPVFALGGISPQVAALFTEDFRALGLNTTALGGHTNTSSANSSAASASHPSPFPLHSSLRPGSAVAVALATGDITLAGTGTVSHVNGNHILAFGHPMLGLGDVELPMASAEILTILPSALNSFKLSNTGEVIGTISQDRLSAIYGEIGPKPAMLPVVVKTPARTLNFSTVRHDRLAPMIAGAGLSQAVLGSNENGLAEGFHITTTITYPGGRTLATDTIFAGPQGFQSGLSQFIRRLSASLGNPIADVFPDALSFVVETLPKNPAANLDLIQVSRTRLQPGDDLQVTLTVRDYQGSPVRETVSIPVPSAWLGRRLELLVMRGDALERVTGRPEMATVSQIRSFDSYLDLMSDKRRDDGLYVVVAERAGAFLDQTQLTLDYPGSIERIARGSDETRFQKRDVLVPLWETHLFPGKLLDAAHRRPLQVSE</sequence>
<dbReference type="AlphaFoldDB" id="A0A290QF34"/>
<keyword evidence="2" id="KW-0732">Signal</keyword>
<dbReference type="KEGG" id="vbh:CMV30_18905"/>
<feature type="region of interest" description="Disordered" evidence="1">
    <location>
        <begin position="152"/>
        <end position="192"/>
    </location>
</feature>
<evidence type="ECO:0000313" key="4">
    <source>
        <dbReference type="EMBL" id="ATC65850.1"/>
    </source>
</evidence>
<evidence type="ECO:0000256" key="1">
    <source>
        <dbReference type="SAM" id="MobiDB-lite"/>
    </source>
</evidence>
<keyword evidence="5" id="KW-1185">Reference proteome</keyword>
<organism evidence="4 5">
    <name type="scientific">Nibricoccus aquaticus</name>
    <dbReference type="NCBI Taxonomy" id="2576891"/>
    <lineage>
        <taxon>Bacteria</taxon>
        <taxon>Pseudomonadati</taxon>
        <taxon>Verrucomicrobiota</taxon>
        <taxon>Opitutia</taxon>
        <taxon>Opitutales</taxon>
        <taxon>Opitutaceae</taxon>
        <taxon>Nibricoccus</taxon>
    </lineage>
</organism>
<dbReference type="Proteomes" id="UP000217265">
    <property type="component" value="Chromosome"/>
</dbReference>
<gene>
    <name evidence="4" type="ORF">CMV30_18905</name>
</gene>
<protein>
    <recommendedName>
        <fullName evidence="3">Peptidase S55 domain-containing protein</fullName>
    </recommendedName>
</protein>
<accession>A0A290QF34</accession>
<evidence type="ECO:0000313" key="5">
    <source>
        <dbReference type="Proteomes" id="UP000217265"/>
    </source>
</evidence>
<feature type="domain" description="Peptidase S55" evidence="3">
    <location>
        <begin position="1"/>
        <end position="160"/>
    </location>
</feature>
<name>A0A290QF34_9BACT</name>
<feature type="compositionally biased region" description="Polar residues" evidence="1">
    <location>
        <begin position="171"/>
        <end position="192"/>
    </location>
</feature>
<dbReference type="InterPro" id="IPR008763">
    <property type="entry name" value="Peptidase_S55"/>
</dbReference>
<evidence type="ECO:0000256" key="2">
    <source>
        <dbReference type="SAM" id="SignalP"/>
    </source>
</evidence>
<reference evidence="4 5" key="1">
    <citation type="submission" date="2017-09" db="EMBL/GenBank/DDBJ databases">
        <title>Complete genome sequence of Verrucomicrobial strain HZ-65, isolated from freshwater.</title>
        <authorList>
            <person name="Choi A."/>
        </authorList>
    </citation>
    <scope>NUCLEOTIDE SEQUENCE [LARGE SCALE GENOMIC DNA]</scope>
    <source>
        <strain evidence="4 5">HZ-65</strain>
    </source>
</reference>